<dbReference type="GO" id="GO:0050660">
    <property type="term" value="F:flavin adenine dinucleotide binding"/>
    <property type="evidence" value="ECO:0007669"/>
    <property type="project" value="InterPro"/>
</dbReference>
<comment type="catalytic activity">
    <reaction evidence="15">
        <text>Hg + NADP(+) + H(+) = Hg(2+) + NADPH</text>
        <dbReference type="Rhea" id="RHEA:23856"/>
        <dbReference type="ChEBI" id="CHEBI:15378"/>
        <dbReference type="ChEBI" id="CHEBI:16170"/>
        <dbReference type="ChEBI" id="CHEBI:16793"/>
        <dbReference type="ChEBI" id="CHEBI:57783"/>
        <dbReference type="ChEBI" id="CHEBI:58349"/>
        <dbReference type="EC" id="1.16.1.1"/>
    </reaction>
</comment>
<keyword evidence="16" id="KW-0520">NAD</keyword>
<dbReference type="Pfam" id="PF07992">
    <property type="entry name" value="Pyr_redox_2"/>
    <property type="match status" value="1"/>
</dbReference>
<protein>
    <recommendedName>
        <fullName evidence="4">Mercuric reductase</fullName>
        <ecNumber evidence="3">1.16.1.1</ecNumber>
    </recommendedName>
    <alternativeName>
        <fullName evidence="14">Hg(II) reductase</fullName>
    </alternativeName>
</protein>
<feature type="domain" description="FAD/NAD(P)-binding" evidence="19">
    <location>
        <begin position="100"/>
        <end position="417"/>
    </location>
</feature>
<dbReference type="Gene3D" id="3.30.390.30">
    <property type="match status" value="1"/>
</dbReference>
<feature type="binding site" evidence="16">
    <location>
        <position position="402"/>
    </location>
    <ligand>
        <name>FAD</name>
        <dbReference type="ChEBI" id="CHEBI:57692"/>
    </ligand>
</feature>
<evidence type="ECO:0000256" key="13">
    <source>
        <dbReference type="ARBA" id="ARBA00023284"/>
    </source>
</evidence>
<evidence type="ECO:0000256" key="10">
    <source>
        <dbReference type="ARBA" id="ARBA00022914"/>
    </source>
</evidence>
<feature type="binding site" evidence="16">
    <location>
        <position position="145"/>
    </location>
    <ligand>
        <name>FAD</name>
        <dbReference type="ChEBI" id="CHEBI:57692"/>
    </ligand>
</feature>
<dbReference type="GO" id="GO:0050661">
    <property type="term" value="F:NADP binding"/>
    <property type="evidence" value="ECO:0007669"/>
    <property type="project" value="InterPro"/>
</dbReference>
<dbReference type="eggNOG" id="COG1249">
    <property type="taxonomic scope" value="Bacteria"/>
</dbReference>
<dbReference type="PRINTS" id="PR00368">
    <property type="entry name" value="FADPNR"/>
</dbReference>
<evidence type="ECO:0000259" key="19">
    <source>
        <dbReference type="Pfam" id="PF07992"/>
    </source>
</evidence>
<geneLocation type="plasmid" evidence="21">
    <name>Tros</name>
</geneLocation>
<feature type="disulfide bond" description="Redox-active" evidence="17">
    <location>
        <begin position="136"/>
        <end position="141"/>
    </location>
</feature>
<accession>B9L3L6</accession>
<name>B9L3L6_THERP</name>
<evidence type="ECO:0000256" key="14">
    <source>
        <dbReference type="ARBA" id="ARBA00031725"/>
    </source>
</evidence>
<organism evidence="20 21">
    <name type="scientific">Thermomicrobium roseum (strain ATCC 27502 / DSM 5159 / P-2)</name>
    <dbReference type="NCBI Taxonomy" id="309801"/>
    <lineage>
        <taxon>Bacteria</taxon>
        <taxon>Pseudomonadati</taxon>
        <taxon>Thermomicrobiota</taxon>
        <taxon>Thermomicrobia</taxon>
        <taxon>Thermomicrobiales</taxon>
        <taxon>Thermomicrobiaceae</taxon>
        <taxon>Thermomicrobium</taxon>
    </lineage>
</organism>
<evidence type="ECO:0000313" key="21">
    <source>
        <dbReference type="Proteomes" id="UP000000447"/>
    </source>
</evidence>
<dbReference type="GO" id="GO:0050787">
    <property type="term" value="P:detoxification of mercury ion"/>
    <property type="evidence" value="ECO:0007669"/>
    <property type="project" value="InterPro"/>
</dbReference>
<reference evidence="20 21" key="1">
    <citation type="journal article" date="2009" name="PLoS ONE">
        <title>Complete genome sequence of the aerobic CO-oxidizing thermophile Thermomicrobium roseum.</title>
        <authorList>
            <person name="Wu D."/>
            <person name="Raymond J."/>
            <person name="Wu M."/>
            <person name="Chatterji S."/>
            <person name="Ren Q."/>
            <person name="Graham J.E."/>
            <person name="Bryant D.A."/>
            <person name="Robb F."/>
            <person name="Colman A."/>
            <person name="Tallon L.J."/>
            <person name="Badger J.H."/>
            <person name="Madupu R."/>
            <person name="Ward N.L."/>
            <person name="Eisen J.A."/>
        </authorList>
    </citation>
    <scope>NUCLEOTIDE SEQUENCE [LARGE SCALE GENOMIC DNA]</scope>
    <source>
        <strain evidence="21">ATCC 27502 / DSM 5159 / P-2</strain>
        <plasmid evidence="20">unnamed</plasmid>
    </source>
</reference>
<dbReference type="InterPro" id="IPR016156">
    <property type="entry name" value="FAD/NAD-linked_Rdtase_dimer_sf"/>
</dbReference>
<dbReference type="GO" id="GO:0016668">
    <property type="term" value="F:oxidoreductase activity, acting on a sulfur group of donors, NAD(P) as acceptor"/>
    <property type="evidence" value="ECO:0007669"/>
    <property type="project" value="InterPro"/>
</dbReference>
<evidence type="ECO:0000256" key="6">
    <source>
        <dbReference type="ARBA" id="ARBA00022630"/>
    </source>
</evidence>
<evidence type="ECO:0000256" key="2">
    <source>
        <dbReference type="ARBA" id="ARBA00011738"/>
    </source>
</evidence>
<keyword evidence="7" id="KW-0479">Metal-binding</keyword>
<dbReference type="KEGG" id="tro:trd_A0380"/>
<keyword evidence="5" id="KW-0475">Mercuric resistance</keyword>
<dbReference type="PANTHER" id="PTHR43014">
    <property type="entry name" value="MERCURIC REDUCTASE"/>
    <property type="match status" value="1"/>
</dbReference>
<keyword evidence="16" id="KW-0547">Nucleotide-binding</keyword>
<evidence type="ECO:0000256" key="11">
    <source>
        <dbReference type="ARBA" id="ARBA00023002"/>
    </source>
</evidence>
<evidence type="ECO:0000256" key="1">
    <source>
        <dbReference type="ARBA" id="ARBA00007532"/>
    </source>
</evidence>
<feature type="domain" description="Pyridine nucleotide-disulphide oxidoreductase dimerisation" evidence="18">
    <location>
        <begin position="437"/>
        <end position="545"/>
    </location>
</feature>
<feature type="binding site" evidence="16">
    <location>
        <position position="361"/>
    </location>
    <ligand>
        <name>NAD(+)</name>
        <dbReference type="ChEBI" id="CHEBI:57540"/>
    </ligand>
</feature>
<keyword evidence="6" id="KW-0285">Flavoprotein</keyword>
<dbReference type="CDD" id="cd00371">
    <property type="entry name" value="HMA"/>
    <property type="match status" value="1"/>
</dbReference>
<feature type="binding site" evidence="16">
    <location>
        <begin position="270"/>
        <end position="277"/>
    </location>
    <ligand>
        <name>NAD(+)</name>
        <dbReference type="ChEBI" id="CHEBI:57540"/>
    </ligand>
</feature>
<dbReference type="InterPro" id="IPR021179">
    <property type="entry name" value="Mercury_reductase_MerA"/>
</dbReference>
<dbReference type="PROSITE" id="PS00076">
    <property type="entry name" value="PYRIDINE_REDOX_1"/>
    <property type="match status" value="1"/>
</dbReference>
<dbReference type="InterPro" id="IPR023753">
    <property type="entry name" value="FAD/NAD-binding_dom"/>
</dbReference>
<dbReference type="EC" id="1.16.1.1" evidence="3"/>
<dbReference type="InterPro" id="IPR036188">
    <property type="entry name" value="FAD/NAD-bd_sf"/>
</dbReference>
<dbReference type="InterPro" id="IPR036163">
    <property type="entry name" value="HMA_dom_sf"/>
</dbReference>
<dbReference type="InterPro" id="IPR001100">
    <property type="entry name" value="Pyr_nuc-diS_OxRdtase"/>
</dbReference>
<evidence type="ECO:0000256" key="4">
    <source>
        <dbReference type="ARBA" id="ARBA00014791"/>
    </source>
</evidence>
<dbReference type="InterPro" id="IPR012999">
    <property type="entry name" value="Pyr_OxRdtase_I_AS"/>
</dbReference>
<evidence type="ECO:0000256" key="15">
    <source>
        <dbReference type="ARBA" id="ARBA00048984"/>
    </source>
</evidence>
<keyword evidence="11 20" id="KW-0560">Oxidoreductase</keyword>
<gene>
    <name evidence="20" type="primary">merA</name>
    <name evidence="20" type="ordered locus">trd_A0380</name>
</gene>
<dbReference type="NCBIfam" id="TIGR02053">
    <property type="entry name" value="MerA"/>
    <property type="match status" value="1"/>
</dbReference>
<comment type="subunit">
    <text evidence="2">Homodimer.</text>
</comment>
<dbReference type="SUPFAM" id="SSF55424">
    <property type="entry name" value="FAD/NAD-linked reductases, dimerisation (C-terminal) domain"/>
    <property type="match status" value="1"/>
</dbReference>
<dbReference type="OrthoDB" id="9800167at2"/>
<dbReference type="AlphaFoldDB" id="B9L3L6"/>
<keyword evidence="10" id="KW-0476">Mercury</keyword>
<evidence type="ECO:0000256" key="5">
    <source>
        <dbReference type="ARBA" id="ARBA00022466"/>
    </source>
</evidence>
<comment type="similarity">
    <text evidence="1">Belongs to the class-I pyridine nucleotide-disulfide oxidoreductase family.</text>
</comment>
<keyword evidence="13" id="KW-0676">Redox-active center</keyword>
<dbReference type="SUPFAM" id="SSF51905">
    <property type="entry name" value="FAD/NAD(P)-binding domain"/>
    <property type="match status" value="1"/>
</dbReference>
<dbReference type="Gene3D" id="3.50.50.60">
    <property type="entry name" value="FAD/NAD(P)-binding domain"/>
    <property type="match status" value="2"/>
</dbReference>
<dbReference type="RefSeq" id="WP_012642732.1">
    <property type="nucleotide sequence ID" value="NC_011961.1"/>
</dbReference>
<evidence type="ECO:0000256" key="17">
    <source>
        <dbReference type="PIRSR" id="PIRSR000350-4"/>
    </source>
</evidence>
<evidence type="ECO:0000256" key="3">
    <source>
        <dbReference type="ARBA" id="ARBA00012661"/>
    </source>
</evidence>
<keyword evidence="9" id="KW-0521">NADP</keyword>
<evidence type="ECO:0000256" key="16">
    <source>
        <dbReference type="PIRSR" id="PIRSR000350-3"/>
    </source>
</evidence>
<proteinExistence type="inferred from homology"/>
<keyword evidence="21" id="KW-1185">Reference proteome</keyword>
<dbReference type="InterPro" id="IPR004099">
    <property type="entry name" value="Pyr_nucl-diS_OxRdtase_dimer"/>
</dbReference>
<dbReference type="PANTHER" id="PTHR43014:SF4">
    <property type="entry name" value="PYRIDINE NUCLEOTIDE-DISULFIDE OXIDOREDUCTASE RCLA-RELATED"/>
    <property type="match status" value="1"/>
</dbReference>
<dbReference type="EMBL" id="CP001276">
    <property type="protein sequence ID" value="ACM06745.1"/>
    <property type="molecule type" value="Genomic_DNA"/>
</dbReference>
<keyword evidence="8 16" id="KW-0274">FAD</keyword>
<sequence length="560" mass="59917">MTPANHESALVTYELDVEGMTCRDCERHVETAVEASGGIEPRADWRRRRVRFAAPPTFDPQPVFAAIRAASGQLHRYEPGQLRRLAPVQLDDESPDADADLVIIGGGSAAFAAAIEAHQLGARVIMIERGTLGGTCVNIGCVPSKFLLRAAEVAHLAATRRYRGIRSQLEAVDLAAHVAQKQDLIAALRREKYEELVDYYGWELLHGTARFVDPQTIAVGDRLIRARAFLIATGASPALPPLPGLAETPFLTSTSALDLERVPTSLLVLGAGYVALELGQAFQRLGSRVTLVQRRARLLPEIELKLAEQLQQALAAEGIRFRLGVLPQRVERVPGGVRLIVQTSDGREEALEAETLLVATGRRPNVDDLDLAAAGVELDARGAPRLDPTLRTTNPRIYAAGDVTLGPQFVYVAAAQGRLAARNALLGEQQILRLDAVPAVIFTQPQLASVGLTRADAEARGHRVVTGFAPASVIARERVELQPFGGVFLVADAESGRILGVQALASAAGELIEAATLAVHAGLTLADLREHLAPYLTVGEGLRLAALAVEQDPARLSCCA</sequence>
<comment type="cofactor">
    <cofactor evidence="16">
        <name>FAD</name>
        <dbReference type="ChEBI" id="CHEBI:57692"/>
    </cofactor>
    <text evidence="16">Binds 1 FAD per subunit.</text>
</comment>
<dbReference type="Pfam" id="PF02852">
    <property type="entry name" value="Pyr_redox_dim"/>
    <property type="match status" value="1"/>
</dbReference>
<keyword evidence="20" id="KW-0614">Plasmid</keyword>
<keyword evidence="12" id="KW-1015">Disulfide bond</keyword>
<evidence type="ECO:0000256" key="9">
    <source>
        <dbReference type="ARBA" id="ARBA00022857"/>
    </source>
</evidence>
<evidence type="ECO:0000313" key="20">
    <source>
        <dbReference type="EMBL" id="ACM06745.1"/>
    </source>
</evidence>
<dbReference type="GO" id="GO:0003955">
    <property type="term" value="F:NAD(P)H dehydrogenase (quinone) activity"/>
    <property type="evidence" value="ECO:0007669"/>
    <property type="project" value="TreeGrafter"/>
</dbReference>
<evidence type="ECO:0000259" key="18">
    <source>
        <dbReference type="Pfam" id="PF02852"/>
    </source>
</evidence>
<evidence type="ECO:0000256" key="8">
    <source>
        <dbReference type="ARBA" id="ARBA00022827"/>
    </source>
</evidence>
<dbReference type="GO" id="GO:0045340">
    <property type="term" value="F:mercury ion binding"/>
    <property type="evidence" value="ECO:0007669"/>
    <property type="project" value="InterPro"/>
</dbReference>
<dbReference type="InterPro" id="IPR006121">
    <property type="entry name" value="HMA_dom"/>
</dbReference>
<dbReference type="Proteomes" id="UP000000447">
    <property type="component" value="Plasmid unnamed"/>
</dbReference>
<evidence type="ECO:0000256" key="7">
    <source>
        <dbReference type="ARBA" id="ARBA00022723"/>
    </source>
</evidence>
<dbReference type="Gene3D" id="3.30.70.100">
    <property type="match status" value="1"/>
</dbReference>
<dbReference type="HOGENOM" id="CLU_016755_1_1_0"/>
<evidence type="ECO:0000256" key="12">
    <source>
        <dbReference type="ARBA" id="ARBA00023157"/>
    </source>
</evidence>
<dbReference type="PRINTS" id="PR00411">
    <property type="entry name" value="PNDRDTASEI"/>
</dbReference>
<dbReference type="PIRSF" id="PIRSF000350">
    <property type="entry name" value="Mercury_reductase_MerA"/>
    <property type="match status" value="1"/>
</dbReference>
<dbReference type="SUPFAM" id="SSF55008">
    <property type="entry name" value="HMA, heavy metal-associated domain"/>
    <property type="match status" value="1"/>
</dbReference>
<dbReference type="GO" id="GO:0016152">
    <property type="term" value="F:mercury (II) reductase (NADP+) activity"/>
    <property type="evidence" value="ECO:0007669"/>
    <property type="project" value="UniProtKB-EC"/>
</dbReference>